<dbReference type="EMBL" id="UINC01031093">
    <property type="protein sequence ID" value="SVB16590.1"/>
    <property type="molecule type" value="Genomic_DNA"/>
</dbReference>
<reference evidence="4" key="1">
    <citation type="submission" date="2018-05" db="EMBL/GenBank/DDBJ databases">
        <authorList>
            <person name="Lanie J.A."/>
            <person name="Ng W.-L."/>
            <person name="Kazmierczak K.M."/>
            <person name="Andrzejewski T.M."/>
            <person name="Davidsen T.M."/>
            <person name="Wayne K.J."/>
            <person name="Tettelin H."/>
            <person name="Glass J.I."/>
            <person name="Rusch D."/>
            <person name="Podicherti R."/>
            <person name="Tsui H.-C.T."/>
            <person name="Winkler M.E."/>
        </authorList>
    </citation>
    <scope>NUCLEOTIDE SEQUENCE</scope>
</reference>
<accession>A0A382BRX6</accession>
<dbReference type="InterPro" id="IPR013839">
    <property type="entry name" value="DNAligase_adenylation"/>
</dbReference>
<sequence>LNHPEWVTKDSPSQRVGIKPESDFSTFKHYKQMLSLANSFDPNDLFDFHDRVTKNLSDIKELDYLCEPKMDGAAVSLIYEKGILVKGVTRGDGTVGEDITSNIRTIRSIPLVLVKSSTKFPKLIEIRGEVFIHKSDFENLNTTAKKNNQKIFANPRNAAAGSLRQLDPAITNTRPLAFFAHGIGLCEGLDFHTLEKMFKIFS</sequence>
<dbReference type="PROSITE" id="PS01055">
    <property type="entry name" value="DNA_LIGASE_N1"/>
    <property type="match status" value="1"/>
</dbReference>
<dbReference type="SMART" id="SM00532">
    <property type="entry name" value="LIGANc"/>
    <property type="match status" value="1"/>
</dbReference>
<evidence type="ECO:0000256" key="1">
    <source>
        <dbReference type="ARBA" id="ARBA00022763"/>
    </source>
</evidence>
<feature type="domain" description="NAD-dependent DNA ligase N-terminal" evidence="3">
    <location>
        <begin position="1"/>
        <end position="202"/>
    </location>
</feature>
<evidence type="ECO:0000256" key="2">
    <source>
        <dbReference type="ARBA" id="ARBA00023204"/>
    </source>
</evidence>
<dbReference type="GO" id="GO:0003911">
    <property type="term" value="F:DNA ligase (NAD+) activity"/>
    <property type="evidence" value="ECO:0007669"/>
    <property type="project" value="InterPro"/>
</dbReference>
<dbReference type="GO" id="GO:0006281">
    <property type="term" value="P:DNA repair"/>
    <property type="evidence" value="ECO:0007669"/>
    <property type="project" value="UniProtKB-KW"/>
</dbReference>
<dbReference type="SUPFAM" id="SSF56091">
    <property type="entry name" value="DNA ligase/mRNA capping enzyme, catalytic domain"/>
    <property type="match status" value="1"/>
</dbReference>
<name>A0A382BRX6_9ZZZZ</name>
<protein>
    <recommendedName>
        <fullName evidence="3">NAD-dependent DNA ligase N-terminal domain-containing protein</fullName>
    </recommendedName>
</protein>
<proteinExistence type="predicted"/>
<gene>
    <name evidence="4" type="ORF">METZ01_LOCUS169444</name>
</gene>
<organism evidence="4">
    <name type="scientific">marine metagenome</name>
    <dbReference type="NCBI Taxonomy" id="408172"/>
    <lineage>
        <taxon>unclassified sequences</taxon>
        <taxon>metagenomes</taxon>
        <taxon>ecological metagenomes</taxon>
    </lineage>
</organism>
<dbReference type="Pfam" id="PF01653">
    <property type="entry name" value="DNA_ligase_aden"/>
    <property type="match status" value="1"/>
</dbReference>
<keyword evidence="2" id="KW-0234">DNA repair</keyword>
<evidence type="ECO:0000259" key="3">
    <source>
        <dbReference type="SMART" id="SM00532"/>
    </source>
</evidence>
<keyword evidence="1" id="KW-0227">DNA damage</keyword>
<dbReference type="AlphaFoldDB" id="A0A382BRX6"/>
<dbReference type="InterPro" id="IPR013840">
    <property type="entry name" value="DNAligase_N"/>
</dbReference>
<evidence type="ECO:0000313" key="4">
    <source>
        <dbReference type="EMBL" id="SVB16590.1"/>
    </source>
</evidence>
<feature type="non-terminal residue" evidence="4">
    <location>
        <position position="1"/>
    </location>
</feature>
<feature type="non-terminal residue" evidence="4">
    <location>
        <position position="202"/>
    </location>
</feature>
<dbReference type="Gene3D" id="3.30.470.30">
    <property type="entry name" value="DNA ligase/mRNA capping enzyme"/>
    <property type="match status" value="1"/>
</dbReference>
<dbReference type="InterPro" id="IPR018239">
    <property type="entry name" value="DNA_ligase_AS"/>
</dbReference>